<protein>
    <submittedName>
        <fullName evidence="1">Uncharacterized protein</fullName>
    </submittedName>
</protein>
<organism evidence="1">
    <name type="scientific">Pithovirus LCPAC403</name>
    <dbReference type="NCBI Taxonomy" id="2506596"/>
    <lineage>
        <taxon>Viruses</taxon>
        <taxon>Pithoviruses</taxon>
    </lineage>
</organism>
<dbReference type="EMBL" id="MK500589">
    <property type="protein sequence ID" value="QBK93054.1"/>
    <property type="molecule type" value="Genomic_DNA"/>
</dbReference>
<dbReference type="InterPro" id="IPR011735">
    <property type="entry name" value="WlaTC/HtrL_glycosyltransf"/>
</dbReference>
<name>A0A481ZAW0_9VIRU</name>
<accession>A0A481ZAW0</accession>
<evidence type="ECO:0000313" key="1">
    <source>
        <dbReference type="EMBL" id="QBK93054.1"/>
    </source>
</evidence>
<sequence length="240" mass="28676">MEDVKCTIVSAFIVIDNERRDSLDYDKQGRIFLEIDVPKIVFMDREMIEHFQKFSNEKTVLIPFDKEEMLMWSSVDEKIEMPTNRCVKKDSKEYMMCMNTKTEWIRRAIELDLFHTEYFAWIDFGISYICSDIDRYKSSLEKISKTEIKNGKIRAPQISTNIDVTLFYDRIFWFFAGGLFGGCKKVLLEFDKLASRKFKETVESGRICWEVNIWFKIYLDNKDVFDMYKADHNLSMLENF</sequence>
<gene>
    <name evidence="1" type="ORF">LCPAC403_01880</name>
</gene>
<reference evidence="1" key="1">
    <citation type="journal article" date="2019" name="MBio">
        <title>Virus Genomes from Deep Sea Sediments Expand the Ocean Megavirome and Support Independent Origins of Viral Gigantism.</title>
        <authorList>
            <person name="Backstrom D."/>
            <person name="Yutin N."/>
            <person name="Jorgensen S.L."/>
            <person name="Dharamshi J."/>
            <person name="Homa F."/>
            <person name="Zaremba-Niedwiedzka K."/>
            <person name="Spang A."/>
            <person name="Wolf Y.I."/>
            <person name="Koonin E.V."/>
            <person name="Ettema T.J."/>
        </authorList>
    </citation>
    <scope>NUCLEOTIDE SEQUENCE</scope>
</reference>
<proteinExistence type="predicted"/>
<dbReference type="Pfam" id="PF09612">
    <property type="entry name" value="HtrL_YibB"/>
    <property type="match status" value="1"/>
</dbReference>